<comment type="caution">
    <text evidence="4">The sequence shown here is derived from an EMBL/GenBank/DDBJ whole genome shotgun (WGS) entry which is preliminary data.</text>
</comment>
<proteinExistence type="predicted"/>
<dbReference type="InterPro" id="IPR024370">
    <property type="entry name" value="PBP_domain"/>
</dbReference>
<dbReference type="AlphaFoldDB" id="A0A540VVI7"/>
<dbReference type="Proteomes" id="UP000315400">
    <property type="component" value="Unassembled WGS sequence"/>
</dbReference>
<dbReference type="SUPFAM" id="SSF53850">
    <property type="entry name" value="Periplasmic binding protein-like II"/>
    <property type="match status" value="1"/>
</dbReference>
<name>A0A540VVI7_9GAMM</name>
<accession>A0A540VVI7</accession>
<evidence type="ECO:0000256" key="1">
    <source>
        <dbReference type="ARBA" id="ARBA00022729"/>
    </source>
</evidence>
<reference evidence="4 5" key="1">
    <citation type="submission" date="2019-06" db="EMBL/GenBank/DDBJ databases">
        <title>Metagenome assembled Genome of Spiribacter salinus SL48-SHIP from the microbial mat of Salt Lake 48 (Novosibirsk region, Russia).</title>
        <authorList>
            <person name="Shipova A."/>
            <person name="Rozanov A.S."/>
            <person name="Bryanskaya A.V."/>
            <person name="Peltek S.E."/>
        </authorList>
    </citation>
    <scope>NUCLEOTIDE SEQUENCE [LARGE SCALE GENOMIC DNA]</scope>
    <source>
        <strain evidence="4">SL48-SHIP-2</strain>
    </source>
</reference>
<evidence type="ECO:0000313" key="5">
    <source>
        <dbReference type="Proteomes" id="UP000315400"/>
    </source>
</evidence>
<dbReference type="STRING" id="1260251.SPISAL_06620"/>
<dbReference type="PANTHER" id="PTHR30570:SF1">
    <property type="entry name" value="PHOSPHATE-BINDING PROTEIN PSTS"/>
    <property type="match status" value="1"/>
</dbReference>
<dbReference type="InterPro" id="IPR050811">
    <property type="entry name" value="Phosphate_ABC_transporter"/>
</dbReference>
<protein>
    <submittedName>
        <fullName evidence="4">PstS family phosphate ABC transporter substrate-binding protein</fullName>
    </submittedName>
</protein>
<keyword evidence="1 2" id="KW-0732">Signal</keyword>
<sequence length="340" mass="36804">MKTWKTTALATAAAALTGMTSVAVAQERDQIRIVGSSTVYPFASYVVEEFGATTNFPTPVIESTGSGGGLRLFCEGVGVNTPDISNASRRMKPSEFDRCQENGVTEITEALIGSDGIVVAQSVDNDALALTREQILLAVAAQVPQNGELVDNPYNNWNEIDSSLPNREIEVLGPPTTSGTRDAFEELVMEEASESAGYPEAYTDIRSDGGYVDSGENDNLIVQRITENKDAVGVFGYSFLEENRDVVQAATVDGVEPTTESISTEDYPVARSLWFYIKEAHEGVVPGIDEYVSLFMDDIMIGPDGLLIEEGLIPLPASQSAEWRERVENRVGLQRSDLEG</sequence>
<evidence type="ECO:0000313" key="4">
    <source>
        <dbReference type="EMBL" id="TQF00769.1"/>
    </source>
</evidence>
<dbReference type="Gene3D" id="3.40.190.10">
    <property type="entry name" value="Periplasmic binding protein-like II"/>
    <property type="match status" value="2"/>
</dbReference>
<dbReference type="PANTHER" id="PTHR30570">
    <property type="entry name" value="PERIPLASMIC PHOSPHATE BINDING COMPONENT OF PHOSPHATE ABC TRANSPORTER"/>
    <property type="match status" value="1"/>
</dbReference>
<feature type="domain" description="PBP" evidence="3">
    <location>
        <begin position="23"/>
        <end position="296"/>
    </location>
</feature>
<dbReference type="CDD" id="cd13654">
    <property type="entry name" value="PBP2_phosphate_like_2"/>
    <property type="match status" value="1"/>
</dbReference>
<evidence type="ECO:0000259" key="3">
    <source>
        <dbReference type="Pfam" id="PF12849"/>
    </source>
</evidence>
<dbReference type="EMBL" id="VIFK01000005">
    <property type="protein sequence ID" value="TQF00769.1"/>
    <property type="molecule type" value="Genomic_DNA"/>
</dbReference>
<feature type="chain" id="PRO_5021780516" evidence="2">
    <location>
        <begin position="26"/>
        <end position="340"/>
    </location>
</feature>
<feature type="signal peptide" evidence="2">
    <location>
        <begin position="1"/>
        <end position="25"/>
    </location>
</feature>
<evidence type="ECO:0000256" key="2">
    <source>
        <dbReference type="SAM" id="SignalP"/>
    </source>
</evidence>
<gene>
    <name evidence="4" type="ORF">FKY71_01690</name>
</gene>
<dbReference type="Pfam" id="PF12849">
    <property type="entry name" value="PBP_like_2"/>
    <property type="match status" value="1"/>
</dbReference>
<organism evidence="4 5">
    <name type="scientific">Spiribacter salinus</name>
    <dbReference type="NCBI Taxonomy" id="1335746"/>
    <lineage>
        <taxon>Bacteria</taxon>
        <taxon>Pseudomonadati</taxon>
        <taxon>Pseudomonadota</taxon>
        <taxon>Gammaproteobacteria</taxon>
        <taxon>Chromatiales</taxon>
        <taxon>Ectothiorhodospiraceae</taxon>
        <taxon>Spiribacter</taxon>
    </lineage>
</organism>